<proteinExistence type="predicted"/>
<dbReference type="Proteomes" id="UP000476310">
    <property type="component" value="Unassembled WGS sequence"/>
</dbReference>
<comment type="caution">
    <text evidence="2">The sequence shown here is derived from an EMBL/GenBank/DDBJ whole genome shotgun (WGS) entry which is preliminary data.</text>
</comment>
<sequence length="64" mass="7073">MLDLKWRKSSFSADVHQNCMELAVAPDGLHIRESDEPEAVVRTTPAALGGFIRAIKTGRLDHTL</sequence>
<accession>A0A6G4ANU2</accession>
<feature type="domain" description="DUF397" evidence="1">
    <location>
        <begin position="4"/>
        <end position="56"/>
    </location>
</feature>
<evidence type="ECO:0000313" key="3">
    <source>
        <dbReference type="Proteomes" id="UP000476310"/>
    </source>
</evidence>
<protein>
    <submittedName>
        <fullName evidence="2">DUF397 domain-containing protein</fullName>
    </submittedName>
</protein>
<dbReference type="EMBL" id="JAAIKT010000043">
    <property type="protein sequence ID" value="NEW74454.1"/>
    <property type="molecule type" value="Genomic_DNA"/>
</dbReference>
<dbReference type="Pfam" id="PF04149">
    <property type="entry name" value="DUF397"/>
    <property type="match status" value="1"/>
</dbReference>
<name>A0A6G4ANU2_9ACTN</name>
<reference evidence="2" key="1">
    <citation type="submission" date="2020-02" db="EMBL/GenBank/DDBJ databases">
        <title>A new Streptomyces sp. for controlling soil-borne diseases.</title>
        <authorList>
            <person name="Li X."/>
            <person name="Tian Y."/>
            <person name="Gao K."/>
        </authorList>
    </citation>
    <scope>NUCLEOTIDE SEQUENCE [LARGE SCALE GENOMIC DNA]</scope>
    <source>
        <strain evidence="2">0250</strain>
    </source>
</reference>
<evidence type="ECO:0000313" key="2">
    <source>
        <dbReference type="EMBL" id="NEW74454.1"/>
    </source>
</evidence>
<evidence type="ECO:0000259" key="1">
    <source>
        <dbReference type="Pfam" id="PF04149"/>
    </source>
</evidence>
<dbReference type="AlphaFoldDB" id="A0A6G4ANU2"/>
<dbReference type="InterPro" id="IPR007278">
    <property type="entry name" value="DUF397"/>
</dbReference>
<gene>
    <name evidence="2" type="ORF">G4H13_29825</name>
</gene>
<organism evidence="2 3">
    <name type="scientific">Streptomyces rhizosphaericus</name>
    <dbReference type="NCBI Taxonomy" id="114699"/>
    <lineage>
        <taxon>Bacteria</taxon>
        <taxon>Bacillati</taxon>
        <taxon>Actinomycetota</taxon>
        <taxon>Actinomycetes</taxon>
        <taxon>Kitasatosporales</taxon>
        <taxon>Streptomycetaceae</taxon>
        <taxon>Streptomyces</taxon>
        <taxon>Streptomyces violaceusniger group</taxon>
    </lineage>
</organism>
<dbReference type="RefSeq" id="WP_164432109.1">
    <property type="nucleotide sequence ID" value="NZ_JAAIKT010000043.1"/>
</dbReference>
<keyword evidence="3" id="KW-1185">Reference proteome</keyword>